<accession>A0AAV4MKP8</accession>
<evidence type="ECO:0000313" key="2">
    <source>
        <dbReference type="EMBL" id="GIX72895.1"/>
    </source>
</evidence>
<organism evidence="2 3">
    <name type="scientific">Caerostris darwini</name>
    <dbReference type="NCBI Taxonomy" id="1538125"/>
    <lineage>
        <taxon>Eukaryota</taxon>
        <taxon>Metazoa</taxon>
        <taxon>Ecdysozoa</taxon>
        <taxon>Arthropoda</taxon>
        <taxon>Chelicerata</taxon>
        <taxon>Arachnida</taxon>
        <taxon>Araneae</taxon>
        <taxon>Araneomorphae</taxon>
        <taxon>Entelegynae</taxon>
        <taxon>Araneoidea</taxon>
        <taxon>Araneidae</taxon>
        <taxon>Caerostris</taxon>
    </lineage>
</organism>
<evidence type="ECO:0000256" key="1">
    <source>
        <dbReference type="SAM" id="MobiDB-lite"/>
    </source>
</evidence>
<proteinExistence type="predicted"/>
<dbReference type="EMBL" id="BPLQ01000562">
    <property type="protein sequence ID" value="GIX72895.1"/>
    <property type="molecule type" value="Genomic_DNA"/>
</dbReference>
<dbReference type="AlphaFoldDB" id="A0AAV4MKP8"/>
<gene>
    <name evidence="2" type="ORF">CDAR_72621</name>
</gene>
<evidence type="ECO:0000313" key="3">
    <source>
        <dbReference type="Proteomes" id="UP001054837"/>
    </source>
</evidence>
<feature type="compositionally biased region" description="Basic residues" evidence="1">
    <location>
        <begin position="27"/>
        <end position="37"/>
    </location>
</feature>
<feature type="compositionally biased region" description="Basic and acidic residues" evidence="1">
    <location>
        <begin position="38"/>
        <end position="48"/>
    </location>
</feature>
<name>A0AAV4MKP8_9ARAC</name>
<dbReference type="Proteomes" id="UP001054837">
    <property type="component" value="Unassembled WGS sequence"/>
</dbReference>
<sequence length="119" mass="13267">MKVPGRICIGMKNLKAPKMAVFAKKASRIRKLSKKRRNPEARKLHGEERGQIARSVPIPGLFAATVVVRAWQPKTPARTHGPRDDGVALSRTHGEHSRTKEPFAAGLCLVFPTFEGKWF</sequence>
<feature type="compositionally biased region" description="Basic and acidic residues" evidence="1">
    <location>
        <begin position="81"/>
        <end position="97"/>
    </location>
</feature>
<keyword evidence="3" id="KW-1185">Reference proteome</keyword>
<feature type="region of interest" description="Disordered" evidence="1">
    <location>
        <begin position="73"/>
        <end position="97"/>
    </location>
</feature>
<reference evidence="2 3" key="1">
    <citation type="submission" date="2021-06" db="EMBL/GenBank/DDBJ databases">
        <title>Caerostris darwini draft genome.</title>
        <authorList>
            <person name="Kono N."/>
            <person name="Arakawa K."/>
        </authorList>
    </citation>
    <scope>NUCLEOTIDE SEQUENCE [LARGE SCALE GENOMIC DNA]</scope>
</reference>
<protein>
    <submittedName>
        <fullName evidence="2">Uncharacterized protein</fullName>
    </submittedName>
</protein>
<feature type="region of interest" description="Disordered" evidence="1">
    <location>
        <begin position="27"/>
        <end position="48"/>
    </location>
</feature>
<comment type="caution">
    <text evidence="2">The sequence shown here is derived from an EMBL/GenBank/DDBJ whole genome shotgun (WGS) entry which is preliminary data.</text>
</comment>